<evidence type="ECO:0000256" key="5">
    <source>
        <dbReference type="ARBA" id="ARBA00022475"/>
    </source>
</evidence>
<keyword evidence="10" id="KW-0418">Kinase</keyword>
<keyword evidence="9" id="KW-0547">Nucleotide-binding</keyword>
<keyword evidence="14" id="KW-0829">Tyrosine-protein kinase</keyword>
<protein>
    <recommendedName>
        <fullName evidence="4">non-specific protein-tyrosine kinase</fullName>
        <ecNumber evidence="4">2.7.10.2</ecNumber>
    </recommendedName>
</protein>
<evidence type="ECO:0000256" key="8">
    <source>
        <dbReference type="ARBA" id="ARBA00022692"/>
    </source>
</evidence>
<evidence type="ECO:0000256" key="16">
    <source>
        <dbReference type="SAM" id="Phobius"/>
    </source>
</evidence>
<comment type="catalytic activity">
    <reaction evidence="15">
        <text>L-tyrosyl-[protein] + ATP = O-phospho-L-tyrosyl-[protein] + ADP + H(+)</text>
        <dbReference type="Rhea" id="RHEA:10596"/>
        <dbReference type="Rhea" id="RHEA-COMP:10136"/>
        <dbReference type="Rhea" id="RHEA-COMP:20101"/>
        <dbReference type="ChEBI" id="CHEBI:15378"/>
        <dbReference type="ChEBI" id="CHEBI:30616"/>
        <dbReference type="ChEBI" id="CHEBI:46858"/>
        <dbReference type="ChEBI" id="CHEBI:61978"/>
        <dbReference type="ChEBI" id="CHEBI:456216"/>
        <dbReference type="EC" id="2.7.10.2"/>
    </reaction>
</comment>
<dbReference type="CDD" id="cd05387">
    <property type="entry name" value="BY-kinase"/>
    <property type="match status" value="1"/>
</dbReference>
<dbReference type="InterPro" id="IPR025669">
    <property type="entry name" value="AAA_dom"/>
</dbReference>
<comment type="similarity">
    <text evidence="2">Belongs to the CpsD/CapB family.</text>
</comment>
<evidence type="ECO:0000256" key="13">
    <source>
        <dbReference type="ARBA" id="ARBA00023136"/>
    </source>
</evidence>
<feature type="transmembrane region" description="Helical" evidence="16">
    <location>
        <begin position="36"/>
        <end position="56"/>
    </location>
</feature>
<proteinExistence type="inferred from homology"/>
<dbReference type="NCBIfam" id="TIGR01007">
    <property type="entry name" value="eps_fam"/>
    <property type="match status" value="1"/>
</dbReference>
<comment type="caution">
    <text evidence="19">The sequence shown here is derived from an EMBL/GenBank/DDBJ whole genome shotgun (WGS) entry which is preliminary data.</text>
</comment>
<dbReference type="InterPro" id="IPR003856">
    <property type="entry name" value="LPS_length_determ_N"/>
</dbReference>
<dbReference type="InterPro" id="IPR027417">
    <property type="entry name" value="P-loop_NTPase"/>
</dbReference>
<gene>
    <name evidence="19" type="ORF">EV665_10834</name>
</gene>
<dbReference type="EC" id="2.7.10.2" evidence="4"/>
<dbReference type="InterPro" id="IPR005700">
    <property type="entry name" value="EPS_ExoP-like"/>
</dbReference>
<evidence type="ECO:0000256" key="12">
    <source>
        <dbReference type="ARBA" id="ARBA00022989"/>
    </source>
</evidence>
<evidence type="ECO:0000256" key="9">
    <source>
        <dbReference type="ARBA" id="ARBA00022741"/>
    </source>
</evidence>
<evidence type="ECO:0000256" key="1">
    <source>
        <dbReference type="ARBA" id="ARBA00004429"/>
    </source>
</evidence>
<dbReference type="InterPro" id="IPR005702">
    <property type="entry name" value="Wzc-like_C"/>
</dbReference>
<dbReference type="Gene3D" id="3.40.50.300">
    <property type="entry name" value="P-loop containing nucleotide triphosphate hydrolases"/>
    <property type="match status" value="1"/>
</dbReference>
<evidence type="ECO:0000256" key="15">
    <source>
        <dbReference type="ARBA" id="ARBA00051245"/>
    </source>
</evidence>
<reference evidence="19 20" key="1">
    <citation type="submission" date="2019-03" db="EMBL/GenBank/DDBJ databases">
        <title>Genomic Encyclopedia of Type Strains, Phase IV (KMG-IV): sequencing the most valuable type-strain genomes for metagenomic binning, comparative biology and taxonomic classification.</title>
        <authorList>
            <person name="Goeker M."/>
        </authorList>
    </citation>
    <scope>NUCLEOTIDE SEQUENCE [LARGE SCALE GENOMIC DNA]</scope>
    <source>
        <strain evidence="19 20">DSM 18401</strain>
    </source>
</reference>
<dbReference type="Proteomes" id="UP000295351">
    <property type="component" value="Unassembled WGS sequence"/>
</dbReference>
<evidence type="ECO:0000259" key="17">
    <source>
        <dbReference type="Pfam" id="PF02706"/>
    </source>
</evidence>
<evidence type="ECO:0000313" key="19">
    <source>
        <dbReference type="EMBL" id="TCN44895.1"/>
    </source>
</evidence>
<evidence type="ECO:0000256" key="6">
    <source>
        <dbReference type="ARBA" id="ARBA00022519"/>
    </source>
</evidence>
<evidence type="ECO:0000256" key="7">
    <source>
        <dbReference type="ARBA" id="ARBA00022679"/>
    </source>
</evidence>
<keyword evidence="8 16" id="KW-0812">Transmembrane</keyword>
<keyword evidence="13 16" id="KW-0472">Membrane</keyword>
<evidence type="ECO:0000256" key="4">
    <source>
        <dbReference type="ARBA" id="ARBA00011903"/>
    </source>
</evidence>
<dbReference type="GO" id="GO:0005524">
    <property type="term" value="F:ATP binding"/>
    <property type="evidence" value="ECO:0007669"/>
    <property type="project" value="UniProtKB-KW"/>
</dbReference>
<dbReference type="GO" id="GO:0004715">
    <property type="term" value="F:non-membrane spanning protein tyrosine kinase activity"/>
    <property type="evidence" value="ECO:0007669"/>
    <property type="project" value="UniProtKB-EC"/>
</dbReference>
<name>A0A4R2CVN9_SHIGR</name>
<keyword evidence="12 16" id="KW-1133">Transmembrane helix</keyword>
<evidence type="ECO:0000259" key="18">
    <source>
        <dbReference type="Pfam" id="PF13614"/>
    </source>
</evidence>
<dbReference type="PANTHER" id="PTHR32309">
    <property type="entry name" value="TYROSINE-PROTEIN KINASE"/>
    <property type="match status" value="1"/>
</dbReference>
<sequence>MHHRTVPYGSLFRREPDASDSFIDLNRLVTILMRRARLIALSVVVALALGVLYLVFATPLYTAMTQILLDEDLSRYAEEAETTPQTSQQADTRLASAIEILKSGRLALRVVDALELSENETILNPPQSPVSLAKGWVKSLASLGSGGPAPSAEAEAEGRRQKAAAMLQQALGVERVARSSVVAVSFRSPDPQLSATIAKAYAEAFFAEQLDANVHASEQASIWLQERLADIQQRSQAAALAVERYRNENGLTAARGELMSEQQLADLNSQLIVAQADAASASARYNQFRAIVEQGPEKAVANATIPARQGDNAIMQELRGRYNAVVKREEEITRAFSADHPQAAALRTEKEDLARQIYQELQQLTASYRNDYDVARSREVSLRENIEKVAGSNAEANRSSVQLRTLEQQAAALKTLSDAYLARYEQATQQQSFPIAKARVISDAGVPTAASSPSRTLTIGLSLVLGLMGGGALTVLQEMRERAFRVGNDIRAVLGLRPLGYLPLVGARKERAQPARPEDGGTEEGDVIPFERMTRIVLDAPGSAFAETLRHARLASDMMLHGRESRVIGIVSALPQEGKSTVAINFAALLAASGKRTLLIDADLRRPSLTAMLKPAPQAGLVEVLLGQAAWNQAIKVDRRSKLAVLPAGGRTGAGEIHHPNELMASAAMKRLFDELRQTFDYIVVDLAPLAPVVDVKTFEPLADGFLFVVEWGKTPSPLVRDLLSAESRIEAKIVGVVLNKTDMAALPRYSDFGAAEKYRSLYDQYCTDSVPTVRVRGNDVRAQAGQSRGA</sequence>
<feature type="domain" description="Polysaccharide chain length determinant N-terminal" evidence="17">
    <location>
        <begin position="23"/>
        <end position="113"/>
    </location>
</feature>
<evidence type="ECO:0000256" key="11">
    <source>
        <dbReference type="ARBA" id="ARBA00022840"/>
    </source>
</evidence>
<keyword evidence="5" id="KW-1003">Cell membrane</keyword>
<dbReference type="InterPro" id="IPR050445">
    <property type="entry name" value="Bact_polysacc_biosynth/exp"/>
</dbReference>
<comment type="similarity">
    <text evidence="3">Belongs to the etk/wzc family.</text>
</comment>
<keyword evidence="20" id="KW-1185">Reference proteome</keyword>
<dbReference type="Pfam" id="PF02706">
    <property type="entry name" value="Wzz"/>
    <property type="match status" value="1"/>
</dbReference>
<evidence type="ECO:0000256" key="2">
    <source>
        <dbReference type="ARBA" id="ARBA00007316"/>
    </source>
</evidence>
<accession>A0A4R2CVN9</accession>
<dbReference type="GO" id="GO:0005886">
    <property type="term" value="C:plasma membrane"/>
    <property type="evidence" value="ECO:0007669"/>
    <property type="project" value="UniProtKB-SubCell"/>
</dbReference>
<dbReference type="Pfam" id="PF13614">
    <property type="entry name" value="AAA_31"/>
    <property type="match status" value="1"/>
</dbReference>
<dbReference type="EMBL" id="SLVX01000008">
    <property type="protein sequence ID" value="TCN44895.1"/>
    <property type="molecule type" value="Genomic_DNA"/>
</dbReference>
<dbReference type="PANTHER" id="PTHR32309:SF13">
    <property type="entry name" value="FERRIC ENTEROBACTIN TRANSPORT PROTEIN FEPE"/>
    <property type="match status" value="1"/>
</dbReference>
<dbReference type="NCBIfam" id="TIGR01005">
    <property type="entry name" value="eps_transp_fam"/>
    <property type="match status" value="1"/>
</dbReference>
<feature type="domain" description="AAA" evidence="18">
    <location>
        <begin position="577"/>
        <end position="693"/>
    </location>
</feature>
<evidence type="ECO:0000313" key="20">
    <source>
        <dbReference type="Proteomes" id="UP000295351"/>
    </source>
</evidence>
<dbReference type="SUPFAM" id="SSF52540">
    <property type="entry name" value="P-loop containing nucleoside triphosphate hydrolases"/>
    <property type="match status" value="1"/>
</dbReference>
<evidence type="ECO:0000256" key="10">
    <source>
        <dbReference type="ARBA" id="ARBA00022777"/>
    </source>
</evidence>
<comment type="subcellular location">
    <subcellularLocation>
        <location evidence="1">Cell inner membrane</location>
        <topology evidence="1">Multi-pass membrane protein</topology>
    </subcellularLocation>
</comment>
<keyword evidence="6" id="KW-0997">Cell inner membrane</keyword>
<keyword evidence="11" id="KW-0067">ATP-binding</keyword>
<evidence type="ECO:0000256" key="3">
    <source>
        <dbReference type="ARBA" id="ARBA00008883"/>
    </source>
</evidence>
<evidence type="ECO:0000256" key="14">
    <source>
        <dbReference type="ARBA" id="ARBA00023137"/>
    </source>
</evidence>
<organism evidence="19 20">
    <name type="scientific">Shinella granuli</name>
    <dbReference type="NCBI Taxonomy" id="323621"/>
    <lineage>
        <taxon>Bacteria</taxon>
        <taxon>Pseudomonadati</taxon>
        <taxon>Pseudomonadota</taxon>
        <taxon>Alphaproteobacteria</taxon>
        <taxon>Hyphomicrobiales</taxon>
        <taxon>Rhizobiaceae</taxon>
        <taxon>Shinella</taxon>
    </lineage>
</organism>
<dbReference type="AlphaFoldDB" id="A0A4R2CVN9"/>
<keyword evidence="7" id="KW-0808">Transferase</keyword>